<organism evidence="7 8">
    <name type="scientific">Pseudoalteromonas rubra</name>
    <dbReference type="NCBI Taxonomy" id="43658"/>
    <lineage>
        <taxon>Bacteria</taxon>
        <taxon>Pseudomonadati</taxon>
        <taxon>Pseudomonadota</taxon>
        <taxon>Gammaproteobacteria</taxon>
        <taxon>Alteromonadales</taxon>
        <taxon>Pseudoalteromonadaceae</taxon>
        <taxon>Pseudoalteromonas</taxon>
    </lineage>
</organism>
<evidence type="ECO:0000313" key="8">
    <source>
        <dbReference type="Proteomes" id="UP000305729"/>
    </source>
</evidence>
<dbReference type="RefSeq" id="WP_138536634.1">
    <property type="nucleotide sequence ID" value="NZ_CP045429.1"/>
</dbReference>
<dbReference type="GO" id="GO:0008324">
    <property type="term" value="F:monoatomic cation transmembrane transporter activity"/>
    <property type="evidence" value="ECO:0007669"/>
    <property type="project" value="InterPro"/>
</dbReference>
<evidence type="ECO:0000256" key="2">
    <source>
        <dbReference type="ARBA" id="ARBA00006228"/>
    </source>
</evidence>
<comment type="similarity">
    <text evidence="2">Belongs to the CPA3 antiporters (TC 2.A.63) subunit E family.</text>
</comment>
<dbReference type="PANTHER" id="PTHR34584:SF1">
    <property type="entry name" value="NA(+)_H(+) ANTIPORTER SUBUNIT E1"/>
    <property type="match status" value="1"/>
</dbReference>
<evidence type="ECO:0000256" key="6">
    <source>
        <dbReference type="ARBA" id="ARBA00023136"/>
    </source>
</evidence>
<dbReference type="PANTHER" id="PTHR34584">
    <property type="entry name" value="NA(+)/H(+) ANTIPORTER SUBUNIT E1"/>
    <property type="match status" value="1"/>
</dbReference>
<protein>
    <recommendedName>
        <fullName evidence="9">Cation transporter</fullName>
    </recommendedName>
</protein>
<dbReference type="Pfam" id="PF01899">
    <property type="entry name" value="MNHE"/>
    <property type="match status" value="1"/>
</dbReference>
<evidence type="ECO:0000313" key="7">
    <source>
        <dbReference type="EMBL" id="QPB83100.1"/>
    </source>
</evidence>
<keyword evidence="4" id="KW-0812">Transmembrane</keyword>
<keyword evidence="3" id="KW-1003">Cell membrane</keyword>
<dbReference type="AlphaFoldDB" id="A0A5S3V314"/>
<gene>
    <name evidence="7" type="ORF">CWC22_008920</name>
</gene>
<keyword evidence="5" id="KW-1133">Transmembrane helix</keyword>
<comment type="subcellular location">
    <subcellularLocation>
        <location evidence="1">Cell membrane</location>
        <topology evidence="1">Multi-pass membrane protein</topology>
    </subcellularLocation>
</comment>
<evidence type="ECO:0008006" key="9">
    <source>
        <dbReference type="Google" id="ProtNLM"/>
    </source>
</evidence>
<evidence type="ECO:0000256" key="5">
    <source>
        <dbReference type="ARBA" id="ARBA00022989"/>
    </source>
</evidence>
<dbReference type="InterPro" id="IPR002758">
    <property type="entry name" value="Cation_antiport_E"/>
</dbReference>
<dbReference type="GO" id="GO:0005886">
    <property type="term" value="C:plasma membrane"/>
    <property type="evidence" value="ECO:0007669"/>
    <property type="project" value="UniProtKB-SubCell"/>
</dbReference>
<evidence type="ECO:0000256" key="4">
    <source>
        <dbReference type="ARBA" id="ARBA00022692"/>
    </source>
</evidence>
<proteinExistence type="inferred from homology"/>
<name>A0A5S3V314_9GAMM</name>
<reference evidence="7 8" key="1">
    <citation type="submission" date="2019-10" db="EMBL/GenBank/DDBJ databases">
        <title>Pseudoalteromonas rubra S4059.</title>
        <authorList>
            <person name="Paulsen S."/>
            <person name="Wang X."/>
        </authorList>
    </citation>
    <scope>NUCLEOTIDE SEQUENCE [LARGE SCALE GENOMIC DNA]</scope>
    <source>
        <strain evidence="7 8">S4059</strain>
    </source>
</reference>
<evidence type="ECO:0000256" key="3">
    <source>
        <dbReference type="ARBA" id="ARBA00022475"/>
    </source>
</evidence>
<dbReference type="Proteomes" id="UP000305729">
    <property type="component" value="Chromosome 1"/>
</dbReference>
<evidence type="ECO:0000256" key="1">
    <source>
        <dbReference type="ARBA" id="ARBA00004651"/>
    </source>
</evidence>
<accession>A0A5S3V314</accession>
<keyword evidence="6" id="KW-0472">Membrane</keyword>
<sequence>MNSKTHSYNSDKRTLLIRALIFSGLWLLLTKGAWSSWVIGIVVVPVSVWMSMRLFNDTSRNTARSNGKVVTGQFHYVRLLRLLPYFLLNSLKGGIQTARLAFARRVSMQPGTVLYPLRLPPGHAQLWFIHLISLLPGTLSAQLRGDSLLVHMLEVTEGNYKDVVDCEQKIAYLFDLEIDKQAVPVMKEQK</sequence>
<dbReference type="EMBL" id="CP045429">
    <property type="protein sequence ID" value="QPB83100.1"/>
    <property type="molecule type" value="Genomic_DNA"/>
</dbReference>